<dbReference type="Pfam" id="PF00534">
    <property type="entry name" value="Glycos_transf_1"/>
    <property type="match status" value="1"/>
</dbReference>
<dbReference type="GO" id="GO:0009103">
    <property type="term" value="P:lipopolysaccharide biosynthetic process"/>
    <property type="evidence" value="ECO:0007669"/>
    <property type="project" value="TreeGrafter"/>
</dbReference>
<evidence type="ECO:0000313" key="4">
    <source>
        <dbReference type="EMBL" id="AAN63777.1"/>
    </source>
</evidence>
<dbReference type="CDD" id="cd03801">
    <property type="entry name" value="GT4_PimA-like"/>
    <property type="match status" value="1"/>
</dbReference>
<dbReference type="Gene3D" id="3.40.50.2000">
    <property type="entry name" value="Glycogen Phosphorylase B"/>
    <property type="match status" value="2"/>
</dbReference>
<dbReference type="PANTHER" id="PTHR46401">
    <property type="entry name" value="GLYCOSYLTRANSFERASE WBBK-RELATED"/>
    <property type="match status" value="1"/>
</dbReference>
<reference evidence="4" key="1">
    <citation type="submission" date="2001-12" db="EMBL/GenBank/DDBJ databases">
        <title>Diversity of eps operons in Streptococcus thermophilus.</title>
        <authorList>
            <person name="Rallu F."/>
            <person name="Ehrlich D.S."/>
            <person name="Renault P."/>
        </authorList>
    </citation>
    <scope>NUCLEOTIDE SEQUENCE</scope>
</reference>
<accession>Q8GP63</accession>
<dbReference type="EMBL" id="AF454500">
    <property type="protein sequence ID" value="AAN63777.1"/>
    <property type="molecule type" value="Genomic_DNA"/>
</dbReference>
<feature type="domain" description="Glycosyl transferase family 1" evidence="2">
    <location>
        <begin position="191"/>
        <end position="343"/>
    </location>
</feature>
<dbReference type="AlphaFoldDB" id="Q8GP63"/>
<protein>
    <submittedName>
        <fullName evidence="4">Eps10P</fullName>
    </submittedName>
</protein>
<evidence type="ECO:0000256" key="1">
    <source>
        <dbReference type="ARBA" id="ARBA00022679"/>
    </source>
</evidence>
<name>Q8GP63_STRTR</name>
<dbReference type="PANTHER" id="PTHR46401:SF2">
    <property type="entry name" value="GLYCOSYLTRANSFERASE WBBK-RELATED"/>
    <property type="match status" value="1"/>
</dbReference>
<dbReference type="InterPro" id="IPR028098">
    <property type="entry name" value="Glyco_trans_4-like_N"/>
</dbReference>
<dbReference type="GO" id="GO:0016757">
    <property type="term" value="F:glycosyltransferase activity"/>
    <property type="evidence" value="ECO:0007669"/>
    <property type="project" value="InterPro"/>
</dbReference>
<sequence length="376" mass="42880">MLIGYVAPTDPFKDKKEWSGTYYGLCEALKMGGYQVEWIPYNNNMMTNKFLAKVYRVFYGKGSFIHSRLMSRYHINSIDKDLNKYDLIFVPAQVDIVAGLKTSTPIIYYTDGTIPLMVDYYWFDFSNRAIKEAKLIEERALKNASLNIFSSEWAANSAIKDYGIDSNRVDFLPFGANIDDSLINYKVKDYSKKKKLNILFSGVDWVRKGGNIAVDTVKKLNERGINSMLYVCGIRSEDFPTELNNVDYVKNIGFLNKNEESDLQKYLDIWENTDIFILPTRAECSAIVLNEANAYGVPILTTETGGLSNYVINGINGQRLSLHANGKDYANVIENWIKNKKLEELSLGARKLYETNNSWKAWGAKFASVIKDKINE</sequence>
<dbReference type="SUPFAM" id="SSF53756">
    <property type="entry name" value="UDP-Glycosyltransferase/glycogen phosphorylase"/>
    <property type="match status" value="1"/>
</dbReference>
<dbReference type="Pfam" id="PF13439">
    <property type="entry name" value="Glyco_transf_4"/>
    <property type="match status" value="1"/>
</dbReference>
<evidence type="ECO:0000259" key="2">
    <source>
        <dbReference type="Pfam" id="PF00534"/>
    </source>
</evidence>
<dbReference type="InterPro" id="IPR001296">
    <property type="entry name" value="Glyco_trans_1"/>
</dbReference>
<keyword evidence="1" id="KW-0808">Transferase</keyword>
<dbReference type="RefSeq" id="WP_096811467.1">
    <property type="nucleotide sequence ID" value="NZ_CP022547.1"/>
</dbReference>
<dbReference type="CAZy" id="GT4">
    <property type="family name" value="Glycosyltransferase Family 4"/>
</dbReference>
<proteinExistence type="predicted"/>
<organism evidence="4">
    <name type="scientific">Streptococcus thermophilus</name>
    <dbReference type="NCBI Taxonomy" id="1308"/>
    <lineage>
        <taxon>Bacteria</taxon>
        <taxon>Bacillati</taxon>
        <taxon>Bacillota</taxon>
        <taxon>Bacilli</taxon>
        <taxon>Lactobacillales</taxon>
        <taxon>Streptococcaceae</taxon>
        <taxon>Streptococcus</taxon>
    </lineage>
</organism>
<gene>
    <name evidence="4" type="primary">eps10P</name>
</gene>
<feature type="domain" description="Glycosyltransferase subfamily 4-like N-terminal" evidence="3">
    <location>
        <begin position="23"/>
        <end position="179"/>
    </location>
</feature>
<evidence type="ECO:0000259" key="3">
    <source>
        <dbReference type="Pfam" id="PF13439"/>
    </source>
</evidence>